<comment type="caution">
    <text evidence="1">The sequence shown here is derived from an EMBL/GenBank/DDBJ whole genome shotgun (WGS) entry which is preliminary data.</text>
</comment>
<protein>
    <recommendedName>
        <fullName evidence="3">DUF5723 domain-containing protein</fullName>
    </recommendedName>
</protein>
<dbReference type="AlphaFoldDB" id="A0A7J5AKR8"/>
<dbReference type="RefSeq" id="WP_151106444.1">
    <property type="nucleotide sequence ID" value="NZ_WAEM01000001.1"/>
</dbReference>
<reference evidence="1 2" key="1">
    <citation type="submission" date="2019-09" db="EMBL/GenBank/DDBJ databases">
        <title>Flavobacterium sp. nov., isolated from glacier ice.</title>
        <authorList>
            <person name="Liu Q."/>
        </authorList>
    </citation>
    <scope>NUCLEOTIDE SEQUENCE [LARGE SCALE GENOMIC DNA]</scope>
    <source>
        <strain evidence="1 2">NBRC 112527</strain>
    </source>
</reference>
<dbReference type="EMBL" id="WAEM01000001">
    <property type="protein sequence ID" value="KAB1158204.1"/>
    <property type="molecule type" value="Genomic_DNA"/>
</dbReference>
<dbReference type="Proteomes" id="UP000490922">
    <property type="component" value="Unassembled WGS sequence"/>
</dbReference>
<name>A0A7J5AKR8_9FLAO</name>
<evidence type="ECO:0000313" key="2">
    <source>
        <dbReference type="Proteomes" id="UP000490922"/>
    </source>
</evidence>
<gene>
    <name evidence="1" type="ORF">F6464_03735</name>
</gene>
<sequence>MKGFNVSTVTAPIISFNNTSSIQFGFSYNFAQSKNFNFKTGIVAKGFRPSFDIIIPKEDLNFGFDYSNELTQFDLSNQYVISEIFATEYFYPLSKKLNVVIGLGISLDLRTGGGNNLLSVAVYDYNTNEYKDILLIDSIERQITGSADVSLGLNYKAKFGLIQFTVFNNSQQLSKPKTGVYQFSNLTNNKTSIGVYNVTGNYFGFSLSVSPKRWWLKAK</sequence>
<dbReference type="OrthoDB" id="1338368at2"/>
<accession>A0A7J5AKR8</accession>
<evidence type="ECO:0008006" key="3">
    <source>
        <dbReference type="Google" id="ProtNLM"/>
    </source>
</evidence>
<organism evidence="1 2">
    <name type="scientific">Flavobacterium luteum</name>
    <dbReference type="NCBI Taxonomy" id="2026654"/>
    <lineage>
        <taxon>Bacteria</taxon>
        <taxon>Pseudomonadati</taxon>
        <taxon>Bacteroidota</taxon>
        <taxon>Flavobacteriia</taxon>
        <taxon>Flavobacteriales</taxon>
        <taxon>Flavobacteriaceae</taxon>
        <taxon>Flavobacterium</taxon>
    </lineage>
</organism>
<evidence type="ECO:0000313" key="1">
    <source>
        <dbReference type="EMBL" id="KAB1158204.1"/>
    </source>
</evidence>
<keyword evidence="2" id="KW-1185">Reference proteome</keyword>
<proteinExistence type="predicted"/>